<reference evidence="1" key="1">
    <citation type="submission" date="2021-01" db="EMBL/GenBank/DDBJ databases">
        <title>Microvirga sp.</title>
        <authorList>
            <person name="Kim M.K."/>
        </authorList>
    </citation>
    <scope>NUCLEOTIDE SEQUENCE</scope>
    <source>
        <strain evidence="1">5420S-16</strain>
    </source>
</reference>
<accession>A0A936Z842</accession>
<name>A0A936Z842_9HYPH</name>
<evidence type="ECO:0000313" key="2">
    <source>
        <dbReference type="Proteomes" id="UP000605848"/>
    </source>
</evidence>
<dbReference type="EMBL" id="JAEQMY010000012">
    <property type="protein sequence ID" value="MBL0404441.1"/>
    <property type="molecule type" value="Genomic_DNA"/>
</dbReference>
<organism evidence="1 2">
    <name type="scientific">Microvirga aerilata</name>
    <dbReference type="NCBI Taxonomy" id="670292"/>
    <lineage>
        <taxon>Bacteria</taxon>
        <taxon>Pseudomonadati</taxon>
        <taxon>Pseudomonadota</taxon>
        <taxon>Alphaproteobacteria</taxon>
        <taxon>Hyphomicrobiales</taxon>
        <taxon>Methylobacteriaceae</taxon>
        <taxon>Microvirga</taxon>
    </lineage>
</organism>
<proteinExistence type="predicted"/>
<keyword evidence="2" id="KW-1185">Reference proteome</keyword>
<comment type="caution">
    <text evidence="1">The sequence shown here is derived from an EMBL/GenBank/DDBJ whole genome shotgun (WGS) entry which is preliminary data.</text>
</comment>
<dbReference type="AlphaFoldDB" id="A0A936Z842"/>
<sequence>MFGLLRNTHCWALADIQGRPPDSYSDFSIGDRAGRPEGVLLCPKKQIGMALVLQTGIEALHCRALGSYDHDDGVMAIFGLLSDG</sequence>
<dbReference type="RefSeq" id="WP_377047888.1">
    <property type="nucleotide sequence ID" value="NZ_JBHSMN010000058.1"/>
</dbReference>
<gene>
    <name evidence="1" type="ORF">JKG68_10720</name>
</gene>
<dbReference type="Proteomes" id="UP000605848">
    <property type="component" value="Unassembled WGS sequence"/>
</dbReference>
<protein>
    <submittedName>
        <fullName evidence="1">Uncharacterized protein</fullName>
    </submittedName>
</protein>
<evidence type="ECO:0000313" key="1">
    <source>
        <dbReference type="EMBL" id="MBL0404441.1"/>
    </source>
</evidence>